<dbReference type="Proteomes" id="UP000608890">
    <property type="component" value="Unassembled WGS sequence"/>
</dbReference>
<feature type="region of interest" description="Disordered" evidence="1">
    <location>
        <begin position="70"/>
        <end position="94"/>
    </location>
</feature>
<organism evidence="2 3">
    <name type="scientific">Micromonospora sonchi</name>
    <dbReference type="NCBI Taxonomy" id="1763543"/>
    <lineage>
        <taxon>Bacteria</taxon>
        <taxon>Bacillati</taxon>
        <taxon>Actinomycetota</taxon>
        <taxon>Actinomycetes</taxon>
        <taxon>Micromonosporales</taxon>
        <taxon>Micromonosporaceae</taxon>
        <taxon>Micromonospora</taxon>
    </lineage>
</organism>
<proteinExistence type="predicted"/>
<reference evidence="2" key="1">
    <citation type="journal article" date="2014" name="Int. J. Syst. Evol. Microbiol.">
        <title>Complete genome sequence of Corynebacterium casei LMG S-19264T (=DSM 44701T), isolated from a smear-ripened cheese.</title>
        <authorList>
            <consortium name="US DOE Joint Genome Institute (JGI-PGF)"/>
            <person name="Walter F."/>
            <person name="Albersmeier A."/>
            <person name="Kalinowski J."/>
            <person name="Ruckert C."/>
        </authorList>
    </citation>
    <scope>NUCLEOTIDE SEQUENCE</scope>
    <source>
        <strain evidence="2">CGMCC 4.7312</strain>
    </source>
</reference>
<keyword evidence="3" id="KW-1185">Reference proteome</keyword>
<evidence type="ECO:0000313" key="2">
    <source>
        <dbReference type="EMBL" id="GGM27760.1"/>
    </source>
</evidence>
<protein>
    <submittedName>
        <fullName evidence="2">Uncharacterized protein</fullName>
    </submittedName>
</protein>
<dbReference type="EMBL" id="BMNB01000003">
    <property type="protein sequence ID" value="GGM27760.1"/>
    <property type="molecule type" value="Genomic_DNA"/>
</dbReference>
<name>A0A917WTQ1_9ACTN</name>
<reference evidence="2" key="2">
    <citation type="submission" date="2020-09" db="EMBL/GenBank/DDBJ databases">
        <authorList>
            <person name="Sun Q."/>
            <person name="Zhou Y."/>
        </authorList>
    </citation>
    <scope>NUCLEOTIDE SEQUENCE</scope>
    <source>
        <strain evidence="2">CGMCC 4.7312</strain>
    </source>
</reference>
<dbReference type="RefSeq" id="WP_189041112.1">
    <property type="nucleotide sequence ID" value="NZ_BMNB01000003.1"/>
</dbReference>
<evidence type="ECO:0000313" key="3">
    <source>
        <dbReference type="Proteomes" id="UP000608890"/>
    </source>
</evidence>
<evidence type="ECO:0000256" key="1">
    <source>
        <dbReference type="SAM" id="MobiDB-lite"/>
    </source>
</evidence>
<accession>A0A917WTQ1</accession>
<gene>
    <name evidence="2" type="ORF">GCM10011608_10720</name>
</gene>
<sequence length="94" mass="9898">MTDPATDPTAAIAAARSLADPAERARAIGVILGKDGLPKITSELRAERQAAVLELRSRNMSWTEVGEAIGQHRNRAQQIGEGRSGGRPARPAAS</sequence>
<comment type="caution">
    <text evidence="2">The sequence shown here is derived from an EMBL/GenBank/DDBJ whole genome shotgun (WGS) entry which is preliminary data.</text>
</comment>
<dbReference type="AlphaFoldDB" id="A0A917WTQ1"/>